<proteinExistence type="predicted"/>
<dbReference type="AlphaFoldDB" id="A0A183ELP8"/>
<sequence>MHAVCSRSAIYHLNELAEDRQFDQFLKQKFTGKSVICIDDGSLIGLMLAKYAKVVEIIRMNPHFLEITLGYITTNAIRNVYASQDENYAICDRVSLKFLLKVKNNVS</sequence>
<gene>
    <name evidence="1" type="ORF">GPUH_LOCUS21889</name>
</gene>
<dbReference type="Proteomes" id="UP000271098">
    <property type="component" value="Unassembled WGS sequence"/>
</dbReference>
<protein>
    <submittedName>
        <fullName evidence="3">Pribosyltran domain-containing protein</fullName>
    </submittedName>
</protein>
<dbReference type="Gene3D" id="3.40.50.150">
    <property type="entry name" value="Vaccinia Virus protein VP39"/>
    <property type="match status" value="1"/>
</dbReference>
<accession>A0A183ELP8</accession>
<evidence type="ECO:0000313" key="2">
    <source>
        <dbReference type="Proteomes" id="UP000271098"/>
    </source>
</evidence>
<evidence type="ECO:0000313" key="1">
    <source>
        <dbReference type="EMBL" id="VDN39132.1"/>
    </source>
</evidence>
<keyword evidence="2" id="KW-1185">Reference proteome</keyword>
<dbReference type="EMBL" id="UYRT01093733">
    <property type="protein sequence ID" value="VDN39132.1"/>
    <property type="molecule type" value="Genomic_DNA"/>
</dbReference>
<organism evidence="3">
    <name type="scientific">Gongylonema pulchrum</name>
    <dbReference type="NCBI Taxonomy" id="637853"/>
    <lineage>
        <taxon>Eukaryota</taxon>
        <taxon>Metazoa</taxon>
        <taxon>Ecdysozoa</taxon>
        <taxon>Nematoda</taxon>
        <taxon>Chromadorea</taxon>
        <taxon>Rhabditida</taxon>
        <taxon>Spirurina</taxon>
        <taxon>Spiruromorpha</taxon>
        <taxon>Spiruroidea</taxon>
        <taxon>Gongylonematidae</taxon>
        <taxon>Gongylonema</taxon>
    </lineage>
</organism>
<dbReference type="WBParaSite" id="GPUH_0002191601-mRNA-1">
    <property type="protein sequence ID" value="GPUH_0002191601-mRNA-1"/>
    <property type="gene ID" value="GPUH_0002191601"/>
</dbReference>
<dbReference type="InterPro" id="IPR029063">
    <property type="entry name" value="SAM-dependent_MTases_sf"/>
</dbReference>
<reference evidence="1 2" key="2">
    <citation type="submission" date="2018-11" db="EMBL/GenBank/DDBJ databases">
        <authorList>
            <consortium name="Pathogen Informatics"/>
        </authorList>
    </citation>
    <scope>NUCLEOTIDE SEQUENCE [LARGE SCALE GENOMIC DNA]</scope>
</reference>
<name>A0A183ELP8_9BILA</name>
<evidence type="ECO:0000313" key="3">
    <source>
        <dbReference type="WBParaSite" id="GPUH_0002191601-mRNA-1"/>
    </source>
</evidence>
<reference evidence="3" key="1">
    <citation type="submission" date="2016-06" db="UniProtKB">
        <authorList>
            <consortium name="WormBaseParasite"/>
        </authorList>
    </citation>
    <scope>IDENTIFICATION</scope>
</reference>